<name>A0AAQ0LW94_STAXY</name>
<evidence type="ECO:0000313" key="1">
    <source>
        <dbReference type="EMBL" id="RIM90983.1"/>
    </source>
</evidence>
<evidence type="ECO:0000313" key="2">
    <source>
        <dbReference type="Proteomes" id="UP000285579"/>
    </source>
</evidence>
<dbReference type="EMBL" id="QXUI01000011">
    <property type="protein sequence ID" value="RIM90983.1"/>
    <property type="molecule type" value="Genomic_DNA"/>
</dbReference>
<reference evidence="1 2" key="1">
    <citation type="journal article" date="2016" name="Front. Microbiol.">
        <title>Comprehensive Phylogenetic Analysis of Bovine Non-aureus Staphylococci Species Based on Whole-Genome Sequencing.</title>
        <authorList>
            <person name="Naushad S."/>
            <person name="Barkema H.W."/>
            <person name="Luby C."/>
            <person name="Condas L.A."/>
            <person name="Nobrega D.B."/>
            <person name="Carson D.A."/>
            <person name="De Buck J."/>
        </authorList>
    </citation>
    <scope>NUCLEOTIDE SEQUENCE [LARGE SCALE GENOMIC DNA]</scope>
    <source>
        <strain evidence="1 2">SNUC 1349</strain>
    </source>
</reference>
<organism evidence="1 2">
    <name type="scientific">Staphylococcus xylosus</name>
    <dbReference type="NCBI Taxonomy" id="1288"/>
    <lineage>
        <taxon>Bacteria</taxon>
        <taxon>Bacillati</taxon>
        <taxon>Bacillota</taxon>
        <taxon>Bacilli</taxon>
        <taxon>Bacillales</taxon>
        <taxon>Staphylococcaceae</taxon>
        <taxon>Staphylococcus</taxon>
    </lineage>
</organism>
<protein>
    <submittedName>
        <fullName evidence="1">Uncharacterized protein</fullName>
    </submittedName>
</protein>
<dbReference type="RefSeq" id="WP_119555530.1">
    <property type="nucleotide sequence ID" value="NZ_QXUI01000011.1"/>
</dbReference>
<proteinExistence type="predicted"/>
<dbReference type="AlphaFoldDB" id="A0AAQ0LW94"/>
<gene>
    <name evidence="1" type="ORF">BU104_12690</name>
</gene>
<accession>A0AAQ0LW94</accession>
<sequence length="74" mass="8801">MKLKDLYFNDLEIISAITIQYADDIEFKLLIEKGEVLQEDFTKTTYQLFCEYIKLKTDSSLLDLVNKKYLKIIE</sequence>
<dbReference type="Proteomes" id="UP000285579">
    <property type="component" value="Unassembled WGS sequence"/>
</dbReference>
<comment type="caution">
    <text evidence="1">The sequence shown here is derived from an EMBL/GenBank/DDBJ whole genome shotgun (WGS) entry which is preliminary data.</text>
</comment>